<dbReference type="InterPro" id="IPR013697">
    <property type="entry name" value="DNA_pol_e_suA_C"/>
</dbReference>
<dbReference type="GO" id="GO:0006297">
    <property type="term" value="P:nucleotide-excision repair, DNA gap filling"/>
    <property type="evidence" value="ECO:0007669"/>
    <property type="project" value="TreeGrafter"/>
</dbReference>
<evidence type="ECO:0000256" key="7">
    <source>
        <dbReference type="ARBA" id="ARBA00022771"/>
    </source>
</evidence>
<comment type="subcellular location">
    <subcellularLocation>
        <location evidence="1 13">Nucleus</location>
    </subcellularLocation>
</comment>
<gene>
    <name evidence="15" type="ORF">BmR1_04g06670</name>
</gene>
<evidence type="ECO:0000256" key="13">
    <source>
        <dbReference type="RuleBase" id="RU365029"/>
    </source>
</evidence>
<evidence type="ECO:0000256" key="8">
    <source>
        <dbReference type="ARBA" id="ARBA00022833"/>
    </source>
</evidence>
<dbReference type="FunFam" id="1.10.287.690:FF:000009">
    <property type="entry name" value="DNA polymerase epsilon catalytic subunit A"/>
    <property type="match status" value="1"/>
</dbReference>
<keyword evidence="3 13" id="KW-0004">4Fe-4S</keyword>
<dbReference type="GO" id="GO:0003887">
    <property type="term" value="F:DNA-directed DNA polymerase activity"/>
    <property type="evidence" value="ECO:0007669"/>
    <property type="project" value="UniProtKB-KW"/>
</dbReference>
<keyword evidence="6 13" id="KW-0479">Metal-binding</keyword>
<evidence type="ECO:0000259" key="14">
    <source>
        <dbReference type="SMART" id="SM01159"/>
    </source>
</evidence>
<dbReference type="GeneID" id="24425979"/>
<keyword evidence="13" id="KW-0235">DNA replication</keyword>
<keyword evidence="12 13" id="KW-0539">Nucleus</keyword>
<keyword evidence="11 13" id="KW-0411">Iron-sulfur</keyword>
<dbReference type="InterPro" id="IPR036397">
    <property type="entry name" value="RNaseH_sf"/>
</dbReference>
<dbReference type="EMBL" id="LN871599">
    <property type="protein sequence ID" value="SIO73681.1"/>
    <property type="molecule type" value="Genomic_DNA"/>
</dbReference>
<evidence type="ECO:0000256" key="2">
    <source>
        <dbReference type="ARBA" id="ARBA00005755"/>
    </source>
</evidence>
<dbReference type="GO" id="GO:0045004">
    <property type="term" value="P:DNA replication proofreading"/>
    <property type="evidence" value="ECO:0007669"/>
    <property type="project" value="TreeGrafter"/>
</dbReference>
<dbReference type="GO" id="GO:0008310">
    <property type="term" value="F:single-stranded DNA 3'-5' DNA exonuclease activity"/>
    <property type="evidence" value="ECO:0007669"/>
    <property type="project" value="TreeGrafter"/>
</dbReference>
<dbReference type="InterPro" id="IPR006134">
    <property type="entry name" value="DNA-dir_DNA_pol_B_multi_dom"/>
</dbReference>
<dbReference type="GO" id="GO:0051539">
    <property type="term" value="F:4 iron, 4 sulfur cluster binding"/>
    <property type="evidence" value="ECO:0007669"/>
    <property type="project" value="UniProtKB-KW"/>
</dbReference>
<dbReference type="GO" id="GO:0003677">
    <property type="term" value="F:DNA binding"/>
    <property type="evidence" value="ECO:0007669"/>
    <property type="project" value="UniProtKB-KW"/>
</dbReference>
<name>A0A1N6LXU1_BABMR</name>
<comment type="cofactor">
    <cofactor evidence="13">
        <name>[4Fe-4S] cluster</name>
        <dbReference type="ChEBI" id="CHEBI:49883"/>
    </cofactor>
</comment>
<dbReference type="InterPro" id="IPR006172">
    <property type="entry name" value="DNA-dir_DNA_pol_B"/>
</dbReference>
<dbReference type="Pfam" id="PF08490">
    <property type="entry name" value="DUF1744"/>
    <property type="match status" value="1"/>
</dbReference>
<dbReference type="Gene3D" id="3.30.342.10">
    <property type="entry name" value="DNA Polymerase, chain B, domain 1"/>
    <property type="match status" value="1"/>
</dbReference>
<dbReference type="VEuPathDB" id="PiroplasmaDB:BmR1_04g06670"/>
<dbReference type="Gene3D" id="3.90.1600.10">
    <property type="entry name" value="Palm domain of DNA polymerase"/>
    <property type="match status" value="1"/>
</dbReference>
<evidence type="ECO:0000256" key="1">
    <source>
        <dbReference type="ARBA" id="ARBA00004123"/>
    </source>
</evidence>
<dbReference type="Proteomes" id="UP000002899">
    <property type="component" value="Chromosome IV"/>
</dbReference>
<dbReference type="Gene3D" id="1.10.132.60">
    <property type="entry name" value="DNA polymerase family B, C-terminal domain"/>
    <property type="match status" value="1"/>
</dbReference>
<keyword evidence="4 13" id="KW-0808">Transferase</keyword>
<evidence type="ECO:0000256" key="4">
    <source>
        <dbReference type="ARBA" id="ARBA00022679"/>
    </source>
</evidence>
<dbReference type="InterPro" id="IPR029703">
    <property type="entry name" value="POL2"/>
</dbReference>
<keyword evidence="10 13" id="KW-0408">Iron</keyword>
<comment type="catalytic activity">
    <reaction evidence="13">
        <text>DNA(n) + a 2'-deoxyribonucleoside 5'-triphosphate = DNA(n+1) + diphosphate</text>
        <dbReference type="Rhea" id="RHEA:22508"/>
        <dbReference type="Rhea" id="RHEA-COMP:17339"/>
        <dbReference type="Rhea" id="RHEA-COMP:17340"/>
        <dbReference type="ChEBI" id="CHEBI:33019"/>
        <dbReference type="ChEBI" id="CHEBI:61560"/>
        <dbReference type="ChEBI" id="CHEBI:173112"/>
        <dbReference type="EC" id="2.7.7.7"/>
    </reaction>
</comment>
<dbReference type="InterPro" id="IPR023211">
    <property type="entry name" value="DNA_pol_palm_dom_sf"/>
</dbReference>
<comment type="similarity">
    <text evidence="2 13">Belongs to the DNA polymerase type-B family.</text>
</comment>
<evidence type="ECO:0000256" key="6">
    <source>
        <dbReference type="ARBA" id="ARBA00022723"/>
    </source>
</evidence>
<feature type="domain" description="DNA polymerase epsilon catalytic subunit A C-terminal" evidence="14">
    <location>
        <begin position="1608"/>
        <end position="1966"/>
    </location>
</feature>
<dbReference type="InterPro" id="IPR043502">
    <property type="entry name" value="DNA/RNA_pol_sf"/>
</dbReference>
<dbReference type="SMART" id="SM01159">
    <property type="entry name" value="DUF1744"/>
    <property type="match status" value="1"/>
</dbReference>
<dbReference type="InterPro" id="IPR055191">
    <property type="entry name" value="POL2_thumb"/>
</dbReference>
<evidence type="ECO:0000256" key="9">
    <source>
        <dbReference type="ARBA" id="ARBA00022932"/>
    </source>
</evidence>
<dbReference type="OrthoDB" id="10060449at2759"/>
<dbReference type="InterPro" id="IPR012337">
    <property type="entry name" value="RNaseH-like_sf"/>
</dbReference>
<evidence type="ECO:0000256" key="11">
    <source>
        <dbReference type="ARBA" id="ARBA00023014"/>
    </source>
</evidence>
<keyword evidence="16" id="KW-1185">Reference proteome</keyword>
<keyword evidence="13" id="KW-0238">DNA-binding</keyword>
<dbReference type="Gene3D" id="3.30.420.10">
    <property type="entry name" value="Ribonuclease H-like superfamily/Ribonuclease H"/>
    <property type="match status" value="1"/>
</dbReference>
<evidence type="ECO:0000256" key="10">
    <source>
        <dbReference type="ARBA" id="ARBA00023004"/>
    </source>
</evidence>
<dbReference type="InterPro" id="IPR042087">
    <property type="entry name" value="DNA_pol_B_thumb"/>
</dbReference>
<dbReference type="Pfam" id="PF00136">
    <property type="entry name" value="DNA_pol_B"/>
    <property type="match status" value="1"/>
</dbReference>
<dbReference type="GO" id="GO:0000166">
    <property type="term" value="F:nucleotide binding"/>
    <property type="evidence" value="ECO:0007669"/>
    <property type="project" value="InterPro"/>
</dbReference>
<proteinExistence type="inferred from homology"/>
<dbReference type="SUPFAM" id="SSF53098">
    <property type="entry name" value="Ribonuclease H-like"/>
    <property type="match status" value="1"/>
</dbReference>
<evidence type="ECO:0000256" key="12">
    <source>
        <dbReference type="ARBA" id="ARBA00023242"/>
    </source>
</evidence>
<evidence type="ECO:0000256" key="5">
    <source>
        <dbReference type="ARBA" id="ARBA00022695"/>
    </source>
</evidence>
<dbReference type="PANTHER" id="PTHR10670:SF0">
    <property type="entry name" value="DNA POLYMERASE EPSILON CATALYTIC SUBUNIT A"/>
    <property type="match status" value="1"/>
</dbReference>
<dbReference type="SMART" id="SM00486">
    <property type="entry name" value="POLBc"/>
    <property type="match status" value="1"/>
</dbReference>
<evidence type="ECO:0000256" key="3">
    <source>
        <dbReference type="ARBA" id="ARBA00022485"/>
    </source>
</evidence>
<keyword evidence="5 13" id="KW-0548">Nucleotidyltransferase</keyword>
<dbReference type="Pfam" id="PF03104">
    <property type="entry name" value="DNA_pol_B_exo1"/>
    <property type="match status" value="1"/>
</dbReference>
<reference evidence="15 16" key="1">
    <citation type="journal article" date="2012" name="Nucleic Acids Res.">
        <title>Sequencing of the smallest Apicomplexan genome from the human pathogen Babesia microti.</title>
        <authorList>
            <person name="Cornillot E."/>
            <person name="Hadj-Kaddour K."/>
            <person name="Dassouli A."/>
            <person name="Noel B."/>
            <person name="Ranwez V."/>
            <person name="Vacherie B."/>
            <person name="Augagneur Y."/>
            <person name="Bres V."/>
            <person name="Duclos A."/>
            <person name="Randazzo S."/>
            <person name="Carcy B."/>
            <person name="Debierre-Grockiego F."/>
            <person name="Delbecq S."/>
            <person name="Moubri-Menage K."/>
            <person name="Shams-Eldin H."/>
            <person name="Usmani-Brown S."/>
            <person name="Bringaud F."/>
            <person name="Wincker P."/>
            <person name="Vivares C.P."/>
            <person name="Schwarz R.T."/>
            <person name="Schetters T.P."/>
            <person name="Krause P.J."/>
            <person name="Gorenflot A."/>
            <person name="Berry V."/>
            <person name="Barbe V."/>
            <person name="Ben Mamoun C."/>
        </authorList>
    </citation>
    <scope>NUCLEOTIDE SEQUENCE [LARGE SCALE GENOMIC DNA]</scope>
    <source>
        <strain evidence="15 16">RI</strain>
    </source>
</reference>
<evidence type="ECO:0000313" key="15">
    <source>
        <dbReference type="EMBL" id="SIO73681.1"/>
    </source>
</evidence>
<organism evidence="15 16">
    <name type="scientific">Babesia microti (strain RI)</name>
    <dbReference type="NCBI Taxonomy" id="1133968"/>
    <lineage>
        <taxon>Eukaryota</taxon>
        <taxon>Sar</taxon>
        <taxon>Alveolata</taxon>
        <taxon>Apicomplexa</taxon>
        <taxon>Aconoidasida</taxon>
        <taxon>Piroplasmida</taxon>
        <taxon>Babesiidae</taxon>
        <taxon>Babesia</taxon>
    </lineage>
</organism>
<reference evidence="15 16" key="3">
    <citation type="journal article" date="2016" name="Sci. Rep.">
        <title>Genome-wide diversity and gene expression profiling of Babesia microti isolates identify polymorphic genes that mediate host-pathogen interactions.</title>
        <authorList>
            <person name="Silva J.C."/>
            <person name="Cornillot E."/>
            <person name="McCracken C."/>
            <person name="Usmani-Brown S."/>
            <person name="Dwivedi A."/>
            <person name="Ifeonu O.O."/>
            <person name="Crabtree J."/>
            <person name="Gotia H.T."/>
            <person name="Virji A.Z."/>
            <person name="Reynes C."/>
            <person name="Colinge J."/>
            <person name="Kumar V."/>
            <person name="Lawres L."/>
            <person name="Pazzi J.E."/>
            <person name="Pablo J.V."/>
            <person name="Hung C."/>
            <person name="Brancato J."/>
            <person name="Kumari P."/>
            <person name="Orvis J."/>
            <person name="Tretina K."/>
            <person name="Chibucos M."/>
            <person name="Ott S."/>
            <person name="Sadzewicz L."/>
            <person name="Sengamalay N."/>
            <person name="Shetty A.C."/>
            <person name="Su Q."/>
            <person name="Tallon L."/>
            <person name="Fraser C.M."/>
            <person name="Frutos R."/>
            <person name="Molina D.M."/>
            <person name="Krause P.J."/>
            <person name="Ben Mamoun C."/>
        </authorList>
    </citation>
    <scope>NUCLEOTIDE SEQUENCE [LARGE SCALE GENOMIC DNA]</scope>
    <source>
        <strain evidence="15 16">RI</strain>
    </source>
</reference>
<dbReference type="GO" id="GO:0000278">
    <property type="term" value="P:mitotic cell cycle"/>
    <property type="evidence" value="ECO:0007669"/>
    <property type="project" value="TreeGrafter"/>
</dbReference>
<dbReference type="Gene3D" id="1.10.287.690">
    <property type="entry name" value="Helix hairpin bin"/>
    <property type="match status" value="1"/>
</dbReference>
<sequence length="2269" mass="262295">MEPKYKGTTIRTGYLYNVAVNNITINTSSDTFNYNSNSSSFEKLQSSRNFSEINTFSALKLFFVSEDGQDWFTNLVHLPYFYVGLSNDNYLDHVKHFLEQNVKGLVEKVYREDLSRPNHIKNPKLSKQATKRSFLKISFATIDLLRQGLQYIRSIKSRYKDSNAYDTSKLNNNACLRFSHVKQHLNNLCNDQFNDFNPDCLAYIDECYEADVRYITRVLIDKNIRCASWYNVEIASTDNLTLSLNQIDRTILPPLNVLAWDIECYKAPLKFPDMEVDPIILISFMFNGQGYLLVNREYVSHDIEDFSYKPNHDLSGAGTFRVFNEPNEYAIISRFFECVKNLGTHILVTYNGDNFDFPYLYRRAQINNVRNPLANIKNMENKFTRSEFLNMDCYKWVERDSYLPNGSRTLKQVCRIKLKYNPAEVDPEEMITLAINDPQTLATYSVSDAVATYYLYIKFIHNFVLALSYIIPLAVEDVLRQGSGTLCENLLMAEAYAKEIIFPNKHQSESSSYYKDENTGKFHLIYDDSYVGGKVETLRCGLYRDDLPEQFTIDHNAYQQLIDNIAETISHWGKNLNPPKHCSCSVDTLEHNESDLIVGKMDRNLHYFTNIRDIYDEIHSKLTDLKNAKQLYCLPKVIHLDVGAMYPNIILTHRLQPTAIVNEEFCSKCSYYSEAHECQKRMKWKRKIEISPIDHSHIMPILNELKTRVYKPTQRKFYNSVTNIASEDDISDFGSDSDGENINLKKPEAKVTSVKWNQLSAKEQNTELMKAVKAYSLKTTQKSKLVKEVEVESIVCQRENPFYVNTVLKFRDRRYVFKRNVKQAERIKHNILQSSVVDIVKLKEINESILINDSLQLAHKCILNSFYGYVKRNGSRWFSMEMGAIVTFTGSQIIEFARKLIDKIGIAIELDTDGIWCMLPEKFPFIFNLQYFVCTCGTNQKLDKLTFEYPTNMLNLLIDKNWANTQYLEYDELTEKYRIERHNHVEFELDGPWYGMFLPASEKSEELLKKRYVVYNHQKCISELKGFEIKRRGELQLIQRFQEEIFGKFALGTTKQEAFSHAAAVGIRWRRTLDDKAKCISDDMELFDLLMSKSVIKKSVLEQPNMKGFGITTARRLSELLNNPMYIQDRNVSTQFLITNKPSDADKTARAIPIQLFLSEDTTRHAFISKWLKVSLSQASQLNSRDILDWDYYRQRLDIQLLKLICIPCIIQGVPNPIPFIKIPDWLYRKERSLNPSQGRITAFFASKPAQLVDSKDSNKCASKGDVIDLTTQIVECDKEVLVIDSDGEKTPIDVDSIISQEITRLRGKWSFHILNLLRRKVGRIETVSDNLYTFLKGVSMDSLTIDDLYTLFTETWHIIDIQSTLRLGIFKCQISVLNHNKIYQVYITVKRWIYINFEGDLNDLPYEITKNAKVIKVRHSLPKSAEKKTLLQLELYEENAVQSVFTLNALFHNKIRGIYESKIPLIFDFIVRKGNEIAVDKDKFQTAVSDNGSTMINSFNEKSLAGISFGSNSSKYLMDADIRYVYVYHSYTDGNITRFCAIIYSAQNKGEEVSATDIISSLIIVGGSKEITQNVSSEQMVELMKQFKQDYDGGDMLKDYEYQPFPNCINNFSEAIKFDHRSPSISCKNAIKYFTNYLQSLVNLKKCLFIVNTSLEDNNLFSCVYDNVLTINNMTLNFRLKMAPDSTFLQANVRDSLSLLQDDYFNFEEKLALARISGLPINMIINETTIDVARLFLDISYARSLRSFNHILWCNEDTQSTKVIDYDIINNCMLKMTNSGIYRGYVVKIEFDPSIIFHAIRHANKFESVDKSNNLHHSSNEPLKILAQTLDGILKTLMNLYESISYRSFQNIFQTLTNIRAWISDSSSILYDPLLYSQIVICYESYLSQLLLQLKSRFGIMPIYVGSSFAILDTGQVNVEMGRQVIDLAMRSIKSLGSCYESVTFTLCDEYIAVIQLNDDNYIRFKEYSPHNVKNSVEDLPLLKLYPLPIQGFFRDLIDSIVLTPLINTLNNCGQTKDKMIESEELLCTSIRDWWLGDNLYQNIENLLRDRNTFLTEYLNDEDSKNTENLITSLEFPMIPGTFATAATDWKCEAVGLVTCLLEIEKSLNIQKDGELQELLHRFKSIVGSNPHTIPNSLARSVINDKLVLRDMCCTNCFAMSNINITIINNLTICDYCNEPWDQETIELKLIDYLEEFFYALHAQNFRCVYCSHARISYQSTNCNCGNVYADSLDINTWLYAVEIVRKIAKTNEYHLLSSAIKQFDYLI</sequence>
<accession>A0A1N6LXU1</accession>
<dbReference type="GO" id="GO:0008622">
    <property type="term" value="C:epsilon DNA polymerase complex"/>
    <property type="evidence" value="ECO:0007669"/>
    <property type="project" value="InterPro"/>
</dbReference>
<dbReference type="PANTHER" id="PTHR10670">
    <property type="entry name" value="DNA POLYMERASE EPSILON CATALYTIC SUBUNIT A"/>
    <property type="match status" value="1"/>
</dbReference>
<keyword evidence="7 13" id="KW-0863">Zinc-finger</keyword>
<evidence type="ECO:0000313" key="16">
    <source>
        <dbReference type="Proteomes" id="UP000002899"/>
    </source>
</evidence>
<dbReference type="EC" id="2.7.7.7" evidence="13"/>
<dbReference type="Pfam" id="PF22634">
    <property type="entry name" value="POL2_thumb"/>
    <property type="match status" value="1"/>
</dbReference>
<dbReference type="SUPFAM" id="SSF56672">
    <property type="entry name" value="DNA/RNA polymerases"/>
    <property type="match status" value="1"/>
</dbReference>
<comment type="function">
    <text evidence="13">DNA polymerase II participates in chromosomal DNA replication.</text>
</comment>
<keyword evidence="8 13" id="KW-0862">Zinc</keyword>
<dbReference type="KEGG" id="bmic:BmR1_04g06670"/>
<dbReference type="RefSeq" id="XP_021337751.1">
    <property type="nucleotide sequence ID" value="XM_021482533.1"/>
</dbReference>
<dbReference type="GO" id="GO:0006287">
    <property type="term" value="P:base-excision repair, gap-filling"/>
    <property type="evidence" value="ECO:0007669"/>
    <property type="project" value="TreeGrafter"/>
</dbReference>
<dbReference type="InterPro" id="IPR006133">
    <property type="entry name" value="DNA-dir_DNA_pol_B_exonuc"/>
</dbReference>
<keyword evidence="9 13" id="KW-0239">DNA-directed DNA polymerase</keyword>
<dbReference type="GO" id="GO:0006272">
    <property type="term" value="P:leading strand elongation"/>
    <property type="evidence" value="ECO:0007669"/>
    <property type="project" value="TreeGrafter"/>
</dbReference>
<reference evidence="15 16" key="2">
    <citation type="journal article" date="2013" name="PLoS ONE">
        <title>Whole genome mapping and re-organization of the nuclear and mitochondrial genomes of Babesia microti isolates.</title>
        <authorList>
            <person name="Cornillot E."/>
            <person name="Dassouli A."/>
            <person name="Garg A."/>
            <person name="Pachikara N."/>
            <person name="Randazzo S."/>
            <person name="Depoix D."/>
            <person name="Carcy B."/>
            <person name="Delbecq S."/>
            <person name="Frutos R."/>
            <person name="Silva J.C."/>
            <person name="Sutton R."/>
            <person name="Krause P.J."/>
            <person name="Mamoun C.B."/>
        </authorList>
    </citation>
    <scope>NUCLEOTIDE SEQUENCE [LARGE SCALE GENOMIC DNA]</scope>
    <source>
        <strain evidence="15 16">RI</strain>
    </source>
</reference>
<protein>
    <recommendedName>
        <fullName evidence="13">DNA polymerase epsilon catalytic subunit</fullName>
        <ecNumber evidence="13">2.7.7.7</ecNumber>
    </recommendedName>
</protein>
<dbReference type="GO" id="GO:0008270">
    <property type="term" value="F:zinc ion binding"/>
    <property type="evidence" value="ECO:0007669"/>
    <property type="project" value="UniProtKB-KW"/>
</dbReference>